<dbReference type="EMBL" id="BMGZ01000002">
    <property type="protein sequence ID" value="GGH99181.1"/>
    <property type="molecule type" value="Genomic_DNA"/>
</dbReference>
<evidence type="ECO:0000256" key="10">
    <source>
        <dbReference type="ARBA" id="ARBA00023237"/>
    </source>
</evidence>
<dbReference type="InterPro" id="IPR039426">
    <property type="entry name" value="TonB-dep_rcpt-like"/>
</dbReference>
<reference evidence="16" key="3">
    <citation type="submission" date="2020-09" db="EMBL/GenBank/DDBJ databases">
        <authorList>
            <person name="Sun Q."/>
            <person name="Zhou Y."/>
        </authorList>
    </citation>
    <scope>NUCLEOTIDE SEQUENCE</scope>
    <source>
        <strain evidence="16">CGMCC 1.14984</strain>
    </source>
</reference>
<keyword evidence="7" id="KW-0406">Ion transport</keyword>
<evidence type="ECO:0000256" key="13">
    <source>
        <dbReference type="SAM" id="SignalP"/>
    </source>
</evidence>
<accession>A0A8J3EPP6</accession>
<comment type="caution">
    <text evidence="16">The sequence shown here is derived from an EMBL/GenBank/DDBJ whole genome shotgun (WGS) entry which is preliminary data.</text>
</comment>
<dbReference type="InterPro" id="IPR000531">
    <property type="entry name" value="Beta-barrel_TonB"/>
</dbReference>
<dbReference type="Pfam" id="PF00593">
    <property type="entry name" value="TonB_dep_Rec_b-barrel"/>
    <property type="match status" value="1"/>
</dbReference>
<evidence type="ECO:0000256" key="9">
    <source>
        <dbReference type="ARBA" id="ARBA00023136"/>
    </source>
</evidence>
<keyword evidence="5 11" id="KW-0812">Transmembrane</keyword>
<evidence type="ECO:0000256" key="6">
    <source>
        <dbReference type="ARBA" id="ARBA00023004"/>
    </source>
</evidence>
<keyword evidence="9 11" id="KW-0472">Membrane</keyword>
<evidence type="ECO:0000256" key="5">
    <source>
        <dbReference type="ARBA" id="ARBA00022692"/>
    </source>
</evidence>
<keyword evidence="6" id="KW-0408">Iron</keyword>
<dbReference type="PROSITE" id="PS52016">
    <property type="entry name" value="TONB_DEPENDENT_REC_3"/>
    <property type="match status" value="1"/>
</dbReference>
<evidence type="ECO:0000256" key="4">
    <source>
        <dbReference type="ARBA" id="ARBA00022496"/>
    </source>
</evidence>
<keyword evidence="3 11" id="KW-1134">Transmembrane beta strand</keyword>
<dbReference type="Proteomes" id="UP000818603">
    <property type="component" value="Unassembled WGS sequence"/>
</dbReference>
<dbReference type="RefSeq" id="WP_155140878.1">
    <property type="nucleotide sequence ID" value="NZ_BMGZ01000002.1"/>
</dbReference>
<evidence type="ECO:0000313" key="16">
    <source>
        <dbReference type="EMBL" id="GGH99181.1"/>
    </source>
</evidence>
<keyword evidence="2 11" id="KW-0813">Transport</keyword>
<dbReference type="CDD" id="cd01347">
    <property type="entry name" value="ligand_gated_channel"/>
    <property type="match status" value="1"/>
</dbReference>
<feature type="chain" id="PRO_5035249119" evidence="13">
    <location>
        <begin position="33"/>
        <end position="785"/>
    </location>
</feature>
<dbReference type="EMBL" id="VCJR02000002">
    <property type="protein sequence ID" value="NHK28674.1"/>
    <property type="molecule type" value="Genomic_DNA"/>
</dbReference>
<keyword evidence="13" id="KW-0732">Signal</keyword>
<evidence type="ECO:0000256" key="12">
    <source>
        <dbReference type="RuleBase" id="RU003357"/>
    </source>
</evidence>
<feature type="signal peptide" evidence="13">
    <location>
        <begin position="1"/>
        <end position="32"/>
    </location>
</feature>
<dbReference type="SUPFAM" id="SSF56935">
    <property type="entry name" value="Porins"/>
    <property type="match status" value="1"/>
</dbReference>
<reference evidence="17 19" key="2">
    <citation type="submission" date="2020-02" db="EMBL/GenBank/DDBJ databases">
        <title>Genome sequence of Parvularcula flava strain NH6-79.</title>
        <authorList>
            <person name="Abdul Karim M.H."/>
            <person name="Lam M.Q."/>
            <person name="Chen S.J."/>
            <person name="Yahya A."/>
            <person name="Shahir S."/>
            <person name="Shamsir M.S."/>
            <person name="Chong C.S."/>
        </authorList>
    </citation>
    <scope>NUCLEOTIDE SEQUENCE [LARGE SCALE GENOMIC DNA]</scope>
    <source>
        <strain evidence="17 19">NH6-79</strain>
    </source>
</reference>
<dbReference type="GO" id="GO:0009279">
    <property type="term" value="C:cell outer membrane"/>
    <property type="evidence" value="ECO:0007669"/>
    <property type="project" value="UniProtKB-SubCell"/>
</dbReference>
<dbReference type="Proteomes" id="UP000621856">
    <property type="component" value="Unassembled WGS sequence"/>
</dbReference>
<protein>
    <submittedName>
        <fullName evidence="16">TonB-dependent receptor</fullName>
    </submittedName>
</protein>
<evidence type="ECO:0000256" key="2">
    <source>
        <dbReference type="ARBA" id="ARBA00022448"/>
    </source>
</evidence>
<dbReference type="AlphaFoldDB" id="A0A8J3EPP6"/>
<evidence type="ECO:0000313" key="17">
    <source>
        <dbReference type="EMBL" id="NHK28674.1"/>
    </source>
</evidence>
<keyword evidence="4" id="KW-0410">Iron transport</keyword>
<evidence type="ECO:0000256" key="7">
    <source>
        <dbReference type="ARBA" id="ARBA00023065"/>
    </source>
</evidence>
<evidence type="ECO:0000256" key="8">
    <source>
        <dbReference type="ARBA" id="ARBA00023077"/>
    </source>
</evidence>
<dbReference type="InterPro" id="IPR012910">
    <property type="entry name" value="Plug_dom"/>
</dbReference>
<dbReference type="Pfam" id="PF07715">
    <property type="entry name" value="Plug"/>
    <property type="match status" value="1"/>
</dbReference>
<dbReference type="Gene3D" id="2.40.170.20">
    <property type="entry name" value="TonB-dependent receptor, beta-barrel domain"/>
    <property type="match status" value="1"/>
</dbReference>
<evidence type="ECO:0000256" key="1">
    <source>
        <dbReference type="ARBA" id="ARBA00004571"/>
    </source>
</evidence>
<comment type="similarity">
    <text evidence="11 12">Belongs to the TonB-dependent receptor family.</text>
</comment>
<evidence type="ECO:0000313" key="19">
    <source>
        <dbReference type="Proteomes" id="UP000818603"/>
    </source>
</evidence>
<evidence type="ECO:0000256" key="3">
    <source>
        <dbReference type="ARBA" id="ARBA00022452"/>
    </source>
</evidence>
<dbReference type="InterPro" id="IPR036942">
    <property type="entry name" value="Beta-barrel_TonB_sf"/>
</dbReference>
<evidence type="ECO:0000259" key="14">
    <source>
        <dbReference type="Pfam" id="PF00593"/>
    </source>
</evidence>
<gene>
    <name evidence="17" type="ORF">FF098_012210</name>
    <name evidence="16" type="ORF">GCM10011355_24530</name>
</gene>
<dbReference type="PANTHER" id="PTHR32552">
    <property type="entry name" value="FERRICHROME IRON RECEPTOR-RELATED"/>
    <property type="match status" value="1"/>
</dbReference>
<dbReference type="PANTHER" id="PTHR32552:SF81">
    <property type="entry name" value="TONB-DEPENDENT OUTER MEMBRANE RECEPTOR"/>
    <property type="match status" value="1"/>
</dbReference>
<organism evidence="16 18">
    <name type="scientific">Aquisalinus luteolus</name>
    <dbReference type="NCBI Taxonomy" id="1566827"/>
    <lineage>
        <taxon>Bacteria</taxon>
        <taxon>Pseudomonadati</taxon>
        <taxon>Pseudomonadota</taxon>
        <taxon>Alphaproteobacteria</taxon>
        <taxon>Parvularculales</taxon>
        <taxon>Parvularculaceae</taxon>
        <taxon>Aquisalinus</taxon>
    </lineage>
</organism>
<keyword evidence="19" id="KW-1185">Reference proteome</keyword>
<keyword evidence="10 11" id="KW-0998">Cell outer membrane</keyword>
<keyword evidence="16" id="KW-0675">Receptor</keyword>
<keyword evidence="8 12" id="KW-0798">TonB box</keyword>
<comment type="subcellular location">
    <subcellularLocation>
        <location evidence="1 11">Cell outer membrane</location>
        <topology evidence="1 11">Multi-pass membrane protein</topology>
    </subcellularLocation>
</comment>
<reference evidence="16" key="1">
    <citation type="journal article" date="2014" name="Int. J. Syst. Evol. Microbiol.">
        <title>Complete genome sequence of Corynebacterium casei LMG S-19264T (=DSM 44701T), isolated from a smear-ripened cheese.</title>
        <authorList>
            <consortium name="US DOE Joint Genome Institute (JGI-PGF)"/>
            <person name="Walter F."/>
            <person name="Albersmeier A."/>
            <person name="Kalinowski J."/>
            <person name="Ruckert C."/>
        </authorList>
    </citation>
    <scope>NUCLEOTIDE SEQUENCE</scope>
    <source>
        <strain evidence="16">CGMCC 1.14984</strain>
    </source>
</reference>
<evidence type="ECO:0000259" key="15">
    <source>
        <dbReference type="Pfam" id="PF07715"/>
    </source>
</evidence>
<feature type="domain" description="TonB-dependent receptor-like beta-barrel" evidence="14">
    <location>
        <begin position="246"/>
        <end position="743"/>
    </location>
</feature>
<dbReference type="GO" id="GO:0006826">
    <property type="term" value="P:iron ion transport"/>
    <property type="evidence" value="ECO:0007669"/>
    <property type="project" value="UniProtKB-KW"/>
</dbReference>
<name>A0A8J3EPP6_9PROT</name>
<evidence type="ECO:0000256" key="11">
    <source>
        <dbReference type="PROSITE-ProRule" id="PRU01360"/>
    </source>
</evidence>
<evidence type="ECO:0000313" key="18">
    <source>
        <dbReference type="Proteomes" id="UP000621856"/>
    </source>
</evidence>
<sequence length="785" mass="85003">MNGLKKTKLALMLAAGVSMLPISAVMMTPAAAQEAADGEQGGDVIVVSARRREESLQDVPLAVTAVSGEDLEAAGAVDITSVQKLTPNATIEVARGSNSTLIAFIRGVGQQDPLWGFEPGVGLYVDDIYIARPQGAVLDIFDIERIEVLRGPQGTLYGRNTIGGAIKYVTRRLNMQEPEFSAKINYGSYNQFDQILTGSVPLSDTFAIGGAIANYSRDGYGENVFTGADHYDKDMIASRLSAEWAPTDALFFRLAGDWTQDDSNAKHGHRLLPGVSNGEPVLDDIYDTRGGAGDDNSVETEGYSLTGEWTVNPSWTIKSITAYREDYTETPIDFDALPVNDFDVPAYYANDQFSQEIQALFDLGAISGVAGVYYLDGSYEGAFDTVLGNFGVNAPTFGDVSKTSMSAFADITWDINDLWSLSFGGRYTEDETDASVVRQTYLGTDPSPFLGGPDRAPFAESSNFTSSRKDDRFSPRISLSYEPRSDLTLYASYSEGFKSGGFDPRGNAGPEFVDADNDGQADDRSVTYDVITQGFSPEIVDSYEIGAKGSLADGRIAYQAAAFYSLYTDQQITVQTAEPDPVTGLDTFVSAVFNAGESEYTGLELESTVFINDIFSADVVLGYIDAQINEIITTVADPNTGDPVQVDISDNYVVQNTPELTWRLALNADVPIPAEYGSLRLTAAASYRDEYNLFNVENEGSETDPALPAGTPALDPDAYTLVDLSAIWDLNERWRFSLFGRNLTDEEYKVAAYNFAGAAQLGVDGAYSAFYGAPRTVTGSIEFRY</sequence>
<proteinExistence type="inferred from homology"/>
<feature type="domain" description="TonB-dependent receptor plug" evidence="15">
    <location>
        <begin position="56"/>
        <end position="165"/>
    </location>
</feature>